<feature type="region of interest" description="Disordered" evidence="4">
    <location>
        <begin position="96"/>
        <end position="119"/>
    </location>
</feature>
<comment type="similarity">
    <text evidence="2">Belongs to the NPR1-interactor family.</text>
</comment>
<keyword evidence="6" id="KW-1185">Reference proteome</keyword>
<dbReference type="PANTHER" id="PTHR33669">
    <property type="entry name" value="PROTEIN NEGATIVE REGULATOR OF RESISTANCE"/>
    <property type="match status" value="1"/>
</dbReference>
<evidence type="ECO:0000256" key="3">
    <source>
        <dbReference type="ARBA" id="ARBA00023242"/>
    </source>
</evidence>
<dbReference type="GO" id="GO:0005634">
    <property type="term" value="C:nucleus"/>
    <property type="evidence" value="ECO:0007669"/>
    <property type="project" value="UniProtKB-SubCell"/>
</dbReference>
<comment type="subcellular location">
    <subcellularLocation>
        <location evidence="1">Nucleus</location>
    </subcellularLocation>
</comment>
<sequence length="119" mass="13597">MEAGPSKKRKVRDDDEEEDEELKMEKFFALVKNIREARDRLLNGSNALNGTGCKRKGKKVEEEKQIPVWKPSFRREDFMEEAVGVALSGNPPVTFLGSSQTEEAQKEKNEEDLDLRLSL</sequence>
<evidence type="ECO:0000256" key="2">
    <source>
        <dbReference type="ARBA" id="ARBA00009937"/>
    </source>
</evidence>
<reference evidence="5 6" key="1">
    <citation type="journal article" date="2019" name="Plant Biotechnol. J.">
        <title>The red bayberry genome and genetic basis of sex determination.</title>
        <authorList>
            <person name="Jia H.M."/>
            <person name="Jia H.J."/>
            <person name="Cai Q.L."/>
            <person name="Wang Y."/>
            <person name="Zhao H.B."/>
            <person name="Yang W.F."/>
            <person name="Wang G.Y."/>
            <person name="Li Y.H."/>
            <person name="Zhan D.L."/>
            <person name="Shen Y.T."/>
            <person name="Niu Q.F."/>
            <person name="Chang L."/>
            <person name="Qiu J."/>
            <person name="Zhao L."/>
            <person name="Xie H.B."/>
            <person name="Fu W.Y."/>
            <person name="Jin J."/>
            <person name="Li X.W."/>
            <person name="Jiao Y."/>
            <person name="Zhou C.C."/>
            <person name="Tu T."/>
            <person name="Chai C.Y."/>
            <person name="Gao J.L."/>
            <person name="Fan L.J."/>
            <person name="van de Weg E."/>
            <person name="Wang J.Y."/>
            <person name="Gao Z.S."/>
        </authorList>
    </citation>
    <scope>NUCLEOTIDE SEQUENCE [LARGE SCALE GENOMIC DNA]</scope>
    <source>
        <tissue evidence="5">Leaves</tissue>
    </source>
</reference>
<dbReference type="Pfam" id="PF15699">
    <property type="entry name" value="NPR1_interact"/>
    <property type="match status" value="1"/>
</dbReference>
<evidence type="ECO:0000256" key="4">
    <source>
        <dbReference type="SAM" id="MobiDB-lite"/>
    </source>
</evidence>
<protein>
    <recommendedName>
        <fullName evidence="7">Protein NIM1-INTERACTING 1</fullName>
    </recommendedName>
</protein>
<evidence type="ECO:0000256" key="1">
    <source>
        <dbReference type="ARBA" id="ARBA00004123"/>
    </source>
</evidence>
<evidence type="ECO:0008006" key="7">
    <source>
        <dbReference type="Google" id="ProtNLM"/>
    </source>
</evidence>
<dbReference type="AlphaFoldDB" id="A0A6A1UQV3"/>
<keyword evidence="3" id="KW-0539">Nucleus</keyword>
<evidence type="ECO:0000313" key="6">
    <source>
        <dbReference type="Proteomes" id="UP000516437"/>
    </source>
</evidence>
<name>A0A6A1UQV3_9ROSI</name>
<dbReference type="GO" id="GO:0010112">
    <property type="term" value="P:regulation of systemic acquired resistance"/>
    <property type="evidence" value="ECO:0007669"/>
    <property type="project" value="InterPro"/>
</dbReference>
<comment type="caution">
    <text evidence="5">The sequence shown here is derived from an EMBL/GenBank/DDBJ whole genome shotgun (WGS) entry which is preliminary data.</text>
</comment>
<feature type="region of interest" description="Disordered" evidence="4">
    <location>
        <begin position="1"/>
        <end position="22"/>
    </location>
</feature>
<accession>A0A6A1UQV3</accession>
<evidence type="ECO:0000313" key="5">
    <source>
        <dbReference type="EMBL" id="KAB1202651.1"/>
    </source>
</evidence>
<dbReference type="EMBL" id="RXIC02000026">
    <property type="protein sequence ID" value="KAB1202651.1"/>
    <property type="molecule type" value="Genomic_DNA"/>
</dbReference>
<dbReference type="PANTHER" id="PTHR33669:SF14">
    <property type="entry name" value="NRR REPRESSOR HOMOLOG 3"/>
    <property type="match status" value="1"/>
</dbReference>
<feature type="compositionally biased region" description="Basic residues" evidence="4">
    <location>
        <begin position="1"/>
        <end position="10"/>
    </location>
</feature>
<dbReference type="InterPro" id="IPR031425">
    <property type="entry name" value="NPR1/NH1-interacting"/>
</dbReference>
<dbReference type="OrthoDB" id="1304316at2759"/>
<organism evidence="5 6">
    <name type="scientific">Morella rubra</name>
    <name type="common">Chinese bayberry</name>
    <dbReference type="NCBI Taxonomy" id="262757"/>
    <lineage>
        <taxon>Eukaryota</taxon>
        <taxon>Viridiplantae</taxon>
        <taxon>Streptophyta</taxon>
        <taxon>Embryophyta</taxon>
        <taxon>Tracheophyta</taxon>
        <taxon>Spermatophyta</taxon>
        <taxon>Magnoliopsida</taxon>
        <taxon>eudicotyledons</taxon>
        <taxon>Gunneridae</taxon>
        <taxon>Pentapetalae</taxon>
        <taxon>rosids</taxon>
        <taxon>fabids</taxon>
        <taxon>Fagales</taxon>
        <taxon>Myricaceae</taxon>
        <taxon>Morella</taxon>
    </lineage>
</organism>
<dbReference type="Proteomes" id="UP000516437">
    <property type="component" value="Chromosome 8"/>
</dbReference>
<gene>
    <name evidence="5" type="ORF">CJ030_MR8G020271</name>
</gene>
<proteinExistence type="inferred from homology"/>